<evidence type="ECO:0000313" key="3">
    <source>
        <dbReference type="EMBL" id="MEE2003233.1"/>
    </source>
</evidence>
<evidence type="ECO:0000313" key="4">
    <source>
        <dbReference type="Proteomes" id="UP001336314"/>
    </source>
</evidence>
<dbReference type="EMBL" id="JAUHLI010000026">
    <property type="protein sequence ID" value="MEE2003233.1"/>
    <property type="molecule type" value="Genomic_DNA"/>
</dbReference>
<sequence length="923" mass="106104">MQLAELLVSALAAEERTVRAQIPFAIHVLESLHLFRAGRVPVRLLVDNASAVYDSASTEHELHVLQRSLWVLYEHYAVEQTNILPPPQYLPVRQSPPFWSCDNPPLSLCEQVIDAAQQGVSHHDESVRLPAMLLLLARSASVIQFATLKTLLLSDSITVLKNSGRAVFQNDKHLIFLDAMGLLLLRRLQTSSSLKKFLRNPANFFEKWAYSNSLMEYRGNWRALLTAAVFLDSPMYSQTLSPLSKQLPLPLVLLALAGVRPINAIQPAPLKKRSKTIIEHADNQNEILSKIAFNSVDYDLGALAQLNFILTKFENDEPKGLRNSSAFNEARFSLQTLESYCRKSCSSIVYLIVFYCKNLFLTGSAWKENLAASTVKNYASALKIFARDAWSDNALIEAAQSSETKQFVLTEQVIEAFENITAPDRQNTVSNFCKFLVQRSRLKFFDTALLDYLGAAASSTRLHYIPLQLFDTAMTEFLASSAAPEKQQIYWFMQLCYYLGLRYTEAAHLHFDDITPEWIYVSRRERRKSHCAVRRVSTAFMPECVCESFLQWVDSKRAGGDYLFDEYVLDFSLTQALQVVRDLSGIADFVVHSLRHCAANNMLWIISILVNQRLDWRQRYYFCRSPLFDNHNLSRIRHLFESLGREVSPIIPVMEFVASQLGHSSPAITASSYWHLLYLLSWEQSHLRTQTPDRRLVLQLLPENNYRYAVWPKNAQYDEMKLFSHVCRGWNSVQDIGYQEDAPDKKTVSTRLNFSEFIRLLVEYCTLPCPSIDERLQRYFYQHCRDYDASLIKSVINQPAFLRLLERINQIVWTEPNKNSVLATARIISNTTITDIRSLKRVLRTLNLLGYQGNNLIIRCTLVEDVPQSWLDALDAFKFSVNFKEGGKKLELELPFIRKKSKKSLMFLNVLMLLVHFLKYHQE</sequence>
<comment type="caution">
    <text evidence="3">The sequence shown here is derived from an EMBL/GenBank/DDBJ whole genome shotgun (WGS) entry which is preliminary data.</text>
</comment>
<evidence type="ECO:0000256" key="2">
    <source>
        <dbReference type="ARBA" id="ARBA00023172"/>
    </source>
</evidence>
<gene>
    <name evidence="3" type="ORF">QWY20_17395</name>
</gene>
<evidence type="ECO:0000256" key="1">
    <source>
        <dbReference type="ARBA" id="ARBA00022908"/>
    </source>
</evidence>
<accession>A0ABU7J9L1</accession>
<dbReference type="InterPro" id="IPR013762">
    <property type="entry name" value="Integrase-like_cat_sf"/>
</dbReference>
<organism evidence="3 4">
    <name type="scientific">Alkalimonas cellulosilytica</name>
    <dbReference type="NCBI Taxonomy" id="3058395"/>
    <lineage>
        <taxon>Bacteria</taxon>
        <taxon>Pseudomonadati</taxon>
        <taxon>Pseudomonadota</taxon>
        <taxon>Gammaproteobacteria</taxon>
        <taxon>Alkalimonas</taxon>
    </lineage>
</organism>
<dbReference type="Proteomes" id="UP001336314">
    <property type="component" value="Unassembled WGS sequence"/>
</dbReference>
<reference evidence="3 4" key="1">
    <citation type="submission" date="2023-07" db="EMBL/GenBank/DDBJ databases">
        <title>Alkalimonas sp., MEB108 novel, alkaliphilic bacterium isolated from Lonar Lake, India.</title>
        <authorList>
            <person name="Joshi A."/>
            <person name="Thite S."/>
        </authorList>
    </citation>
    <scope>NUCLEOTIDE SEQUENCE [LARGE SCALE GENOMIC DNA]</scope>
    <source>
        <strain evidence="3 4">MEB108</strain>
    </source>
</reference>
<evidence type="ECO:0008006" key="5">
    <source>
        <dbReference type="Google" id="ProtNLM"/>
    </source>
</evidence>
<dbReference type="InterPro" id="IPR011010">
    <property type="entry name" value="DNA_brk_join_enz"/>
</dbReference>
<name>A0ABU7J9L1_9GAMM</name>
<dbReference type="SUPFAM" id="SSF56349">
    <property type="entry name" value="DNA breaking-rejoining enzymes"/>
    <property type="match status" value="1"/>
</dbReference>
<keyword evidence="4" id="KW-1185">Reference proteome</keyword>
<dbReference type="InterPro" id="IPR050090">
    <property type="entry name" value="Tyrosine_recombinase_XerCD"/>
</dbReference>
<dbReference type="PANTHER" id="PTHR30349">
    <property type="entry name" value="PHAGE INTEGRASE-RELATED"/>
    <property type="match status" value="1"/>
</dbReference>
<dbReference type="Gene3D" id="1.10.443.10">
    <property type="entry name" value="Intergrase catalytic core"/>
    <property type="match status" value="1"/>
</dbReference>
<proteinExistence type="predicted"/>
<dbReference type="RefSeq" id="WP_330130277.1">
    <property type="nucleotide sequence ID" value="NZ_JAUHLI010000026.1"/>
</dbReference>
<protein>
    <recommendedName>
        <fullName evidence="5">Tyr recombinase domain-containing protein</fullName>
    </recommendedName>
</protein>
<keyword evidence="1" id="KW-0229">DNA integration</keyword>
<keyword evidence="2" id="KW-0233">DNA recombination</keyword>